<feature type="transmembrane region" description="Helical" evidence="5">
    <location>
        <begin position="503"/>
        <end position="524"/>
    </location>
</feature>
<evidence type="ECO:0000259" key="6">
    <source>
        <dbReference type="PROSITE" id="PS50928"/>
    </source>
</evidence>
<feature type="transmembrane region" description="Helical" evidence="5">
    <location>
        <begin position="477"/>
        <end position="497"/>
    </location>
</feature>
<dbReference type="InterPro" id="IPR035906">
    <property type="entry name" value="MetI-like_sf"/>
</dbReference>
<dbReference type="GeneID" id="78254114"/>
<feature type="transmembrane region" description="Helical" evidence="5">
    <location>
        <begin position="633"/>
        <end position="657"/>
    </location>
</feature>
<evidence type="ECO:0000256" key="5">
    <source>
        <dbReference type="RuleBase" id="RU363032"/>
    </source>
</evidence>
<dbReference type="PROSITE" id="PS50928">
    <property type="entry name" value="ABC_TM1"/>
    <property type="match status" value="1"/>
</dbReference>
<dbReference type="PANTHER" id="PTHR42727:SF1">
    <property type="entry name" value="PHOSPHATE TRANSPORT SYSTEM PERMEASE"/>
    <property type="match status" value="1"/>
</dbReference>
<dbReference type="SUPFAM" id="SSF161098">
    <property type="entry name" value="MetI-like"/>
    <property type="match status" value="2"/>
</dbReference>
<dbReference type="InterPro" id="IPR000515">
    <property type="entry name" value="MetI-like"/>
</dbReference>
<keyword evidence="5" id="KW-0813">Transport</keyword>
<feature type="transmembrane region" description="Helical" evidence="5">
    <location>
        <begin position="584"/>
        <end position="604"/>
    </location>
</feature>
<dbReference type="GO" id="GO:0055085">
    <property type="term" value="P:transmembrane transport"/>
    <property type="evidence" value="ECO:0007669"/>
    <property type="project" value="InterPro"/>
</dbReference>
<feature type="transmembrane region" description="Helical" evidence="5">
    <location>
        <begin position="21"/>
        <end position="42"/>
    </location>
</feature>
<evidence type="ECO:0000256" key="3">
    <source>
        <dbReference type="ARBA" id="ARBA00022989"/>
    </source>
</evidence>
<proteinExistence type="inferred from homology"/>
<comment type="subcellular location">
    <subcellularLocation>
        <location evidence="1 5">Cell membrane</location>
        <topology evidence="1 5">Multi-pass membrane protein</topology>
    </subcellularLocation>
</comment>
<dbReference type="PANTHER" id="PTHR42727">
    <property type="entry name" value="PHOSPHATE TRANSPORT SYSTEM PERMEASE PROTEIN"/>
    <property type="match status" value="1"/>
</dbReference>
<organism evidence="7 8">
    <name type="scientific">Alteromonas australica</name>
    <dbReference type="NCBI Taxonomy" id="589873"/>
    <lineage>
        <taxon>Bacteria</taxon>
        <taxon>Pseudomonadati</taxon>
        <taxon>Pseudomonadota</taxon>
        <taxon>Gammaproteobacteria</taxon>
        <taxon>Alteromonadales</taxon>
        <taxon>Alteromonadaceae</taxon>
        <taxon>Alteromonas/Salinimonas group</taxon>
        <taxon>Alteromonas</taxon>
    </lineage>
</organism>
<dbReference type="EMBL" id="CP008849">
    <property type="protein sequence ID" value="AIF97943.1"/>
    <property type="molecule type" value="Genomic_DNA"/>
</dbReference>
<sequence length="734" mass="80872">MTYESDSIDKKRQRYDKWSRYTVTAFGGLVLITLVVLISHLLTQSLPLALLPKIQLEKTYGLPDKHPIVANGDIFSGQPMIVKNGPCRLALMNVDNRETFLSLHNFTRPCDHELAAISLMGENALVDISSSGQVRIVFARGLTYGSRIQGASRSNQQEQSDRRLAATSPSSVSFSLPVQVWQNRKRWHVELSSRWAVAKVVTDEAVFVRWVNRKDPTLRIDKQFEEAQDVVLLPGAEMMIVEQNNELTLMSLNGPPQPLGDVGDSGTSIPLSKRVFALEKDRTFLLVEGETNSESSVSRWVLQRDERGLTFKKTYSIALGKQVRVLDVGEHASGNVLVLLTNQSSLLFVNRVSGEIVSQQSIAHQVSHITWFGDRIFGYDNNQLYIWRADHLSGITTWRSLFSPLHYEGYSEPDTVWQTTSASDFTEAKFSLTPLLIGSIKASLLALILAIPLAIGAAIYTAFFAKSRLRHIIKPAVEMLEAVPSVLIGFIAAIWLSPKAEQFLFSFAFFLMVVPFVLVAIALVQREVAGYLPSKIRHGAELGFAIVGVFVLGFVSVEWAPFWLESLFGLNGYEILAAESDSPIGKTTIVVAIALGVAISPSIYSLAEDAISGVPDELKFASFALGATRLQTLMYVVLKVAFPGVVAAIMLGFGRAFGETMIVLMVTGNTPISSWGLIEGLRALTANLAIELPEADVSSAHYQILFLTAAILFAFTFIVNTVAELVRKRMRLKG</sequence>
<evidence type="ECO:0000256" key="2">
    <source>
        <dbReference type="ARBA" id="ARBA00022692"/>
    </source>
</evidence>
<feature type="transmembrane region" description="Helical" evidence="5">
    <location>
        <begin position="544"/>
        <end position="564"/>
    </location>
</feature>
<comment type="similarity">
    <text evidence="5">Belongs to the binding-protein-dependent transport system permease family.</text>
</comment>
<evidence type="ECO:0000256" key="4">
    <source>
        <dbReference type="ARBA" id="ARBA00023136"/>
    </source>
</evidence>
<dbReference type="Pfam" id="PF00528">
    <property type="entry name" value="BPD_transp_1"/>
    <property type="match status" value="1"/>
</dbReference>
<dbReference type="Gene3D" id="1.10.3720.10">
    <property type="entry name" value="MetI-like"/>
    <property type="match status" value="1"/>
</dbReference>
<dbReference type="KEGG" id="aal:EP13_04090"/>
<dbReference type="Proteomes" id="UP000056090">
    <property type="component" value="Chromosome"/>
</dbReference>
<reference evidence="7 8" key="1">
    <citation type="submission" date="2014-06" db="EMBL/GenBank/DDBJ databases">
        <title>Genomes of Alteromonas australica, a world apart.</title>
        <authorList>
            <person name="Gonzaga A."/>
            <person name="Lopez-Perez M."/>
            <person name="Rodriguez-Valera F."/>
        </authorList>
    </citation>
    <scope>NUCLEOTIDE SEQUENCE [LARGE SCALE GENOMIC DNA]</scope>
    <source>
        <strain evidence="7 8">H 17</strain>
    </source>
</reference>
<accession>A0A075NWV4</accession>
<feature type="domain" description="ABC transmembrane type-1" evidence="6">
    <location>
        <begin position="436"/>
        <end position="723"/>
    </location>
</feature>
<keyword evidence="4 5" id="KW-0472">Membrane</keyword>
<keyword evidence="8" id="KW-1185">Reference proteome</keyword>
<evidence type="ECO:0000313" key="7">
    <source>
        <dbReference type="EMBL" id="AIF97943.1"/>
    </source>
</evidence>
<evidence type="ECO:0000313" key="8">
    <source>
        <dbReference type="Proteomes" id="UP000056090"/>
    </source>
</evidence>
<dbReference type="AlphaFoldDB" id="A0A075NWV4"/>
<feature type="transmembrane region" description="Helical" evidence="5">
    <location>
        <begin position="702"/>
        <end position="723"/>
    </location>
</feature>
<keyword evidence="3 5" id="KW-1133">Transmembrane helix</keyword>
<dbReference type="RefSeq" id="WP_044056134.1">
    <property type="nucleotide sequence ID" value="NZ_CBCSKJ010000001.1"/>
</dbReference>
<evidence type="ECO:0000256" key="1">
    <source>
        <dbReference type="ARBA" id="ARBA00004651"/>
    </source>
</evidence>
<keyword evidence="2 5" id="KW-0812">Transmembrane</keyword>
<feature type="transmembrane region" description="Helical" evidence="5">
    <location>
        <begin position="444"/>
        <end position="465"/>
    </location>
</feature>
<name>A0A075NWV4_9ALTE</name>
<dbReference type="GO" id="GO:0005886">
    <property type="term" value="C:plasma membrane"/>
    <property type="evidence" value="ECO:0007669"/>
    <property type="project" value="UniProtKB-SubCell"/>
</dbReference>
<gene>
    <name evidence="7" type="ORF">EP13_04090</name>
</gene>
<dbReference type="CDD" id="cd06261">
    <property type="entry name" value="TM_PBP2"/>
    <property type="match status" value="1"/>
</dbReference>
<protein>
    <submittedName>
        <fullName evidence="7">Phosphate ABC transporter permease</fullName>
    </submittedName>
</protein>
<dbReference type="eggNOG" id="COG4590">
    <property type="taxonomic scope" value="Bacteria"/>
</dbReference>